<dbReference type="EMBL" id="FNFL01000003">
    <property type="protein sequence ID" value="SDK20792.1"/>
    <property type="molecule type" value="Genomic_DNA"/>
</dbReference>
<sequence>MNSRLKSFLSGLVCALVGIMIFSIIENGKIDWDAIGFLLTAIFLVLFIRLGLNLYKKNE</sequence>
<feature type="transmembrane region" description="Helical" evidence="1">
    <location>
        <begin position="37"/>
        <end position="55"/>
    </location>
</feature>
<keyword evidence="3" id="KW-1185">Reference proteome</keyword>
<dbReference type="Proteomes" id="UP000198694">
    <property type="component" value="Unassembled WGS sequence"/>
</dbReference>
<evidence type="ECO:0000313" key="2">
    <source>
        <dbReference type="EMBL" id="SDK20792.1"/>
    </source>
</evidence>
<keyword evidence="1" id="KW-0812">Transmembrane</keyword>
<accession>A0A1G9A091</accession>
<gene>
    <name evidence="2" type="ORF">SAMN05216243_2332</name>
</gene>
<evidence type="ECO:0000256" key="1">
    <source>
        <dbReference type="SAM" id="Phobius"/>
    </source>
</evidence>
<feature type="transmembrane region" description="Helical" evidence="1">
    <location>
        <begin position="7"/>
        <end position="25"/>
    </location>
</feature>
<dbReference type="AlphaFoldDB" id="A0A1G9A091"/>
<dbReference type="OrthoDB" id="2971151at2"/>
<evidence type="ECO:0000313" key="3">
    <source>
        <dbReference type="Proteomes" id="UP000198694"/>
    </source>
</evidence>
<organism evidence="2 3">
    <name type="scientific">Sediminibacillus albus</name>
    <dbReference type="NCBI Taxonomy" id="407036"/>
    <lineage>
        <taxon>Bacteria</taxon>
        <taxon>Bacillati</taxon>
        <taxon>Bacillota</taxon>
        <taxon>Bacilli</taxon>
        <taxon>Bacillales</taxon>
        <taxon>Bacillaceae</taxon>
        <taxon>Sediminibacillus</taxon>
    </lineage>
</organism>
<name>A0A1G9A091_9BACI</name>
<protein>
    <submittedName>
        <fullName evidence="2">Uncharacterized protein</fullName>
    </submittedName>
</protein>
<keyword evidence="1" id="KW-0472">Membrane</keyword>
<keyword evidence="1" id="KW-1133">Transmembrane helix</keyword>
<proteinExistence type="predicted"/>
<reference evidence="2" key="1">
    <citation type="submission" date="2016-10" db="EMBL/GenBank/DDBJ databases">
        <authorList>
            <person name="de Groot N.N."/>
        </authorList>
    </citation>
    <scope>NUCLEOTIDE SEQUENCE [LARGE SCALE GENOMIC DNA]</scope>
    <source>
        <strain evidence="2">CGMCC 1.6502</strain>
    </source>
</reference>
<dbReference type="RefSeq" id="WP_093214276.1">
    <property type="nucleotide sequence ID" value="NZ_FNFL01000003.1"/>
</dbReference>